<dbReference type="InterPro" id="IPR036390">
    <property type="entry name" value="WH_DNA-bd_sf"/>
</dbReference>
<dbReference type="GO" id="GO:0003677">
    <property type="term" value="F:DNA binding"/>
    <property type="evidence" value="ECO:0007669"/>
    <property type="project" value="UniProtKB-KW"/>
</dbReference>
<dbReference type="SUPFAM" id="SSF46785">
    <property type="entry name" value="Winged helix' DNA-binding domain"/>
    <property type="match status" value="1"/>
</dbReference>
<evidence type="ECO:0000259" key="5">
    <source>
        <dbReference type="PROSITE" id="PS50931"/>
    </source>
</evidence>
<sequence>MELTQLEYFLTAARLQHMTMAAKALNITQPALSHSISKLESELGVPLFERNGRNIQLNRYGKMFVKWVEQALQDIKNGMQEIEEWIHPDQGVISMSYLNILGVDRVPSLIRDYRLNHPEVRFELKQGNNGDIDEHLETGHSDLMITSRETIMDNHEWIIIEKTPLYIVVSSTHPFAGRESLSLLELSGEPFVGLKNNCGLKATLTSRFQSTGFMLTSTYDAEDLATVAGFIKAGLGVSVLPQTLGLMLDGLAWIPIQEEGWYWEIGLKWRKDRYLSPATKRFIAYVQQTSPVAESEE</sequence>
<dbReference type="GO" id="GO:0005829">
    <property type="term" value="C:cytosol"/>
    <property type="evidence" value="ECO:0007669"/>
    <property type="project" value="TreeGrafter"/>
</dbReference>
<dbReference type="Pfam" id="PF03466">
    <property type="entry name" value="LysR_substrate"/>
    <property type="match status" value="1"/>
</dbReference>
<dbReference type="PROSITE" id="PS50931">
    <property type="entry name" value="HTH_LYSR"/>
    <property type="match status" value="1"/>
</dbReference>
<dbReference type="Proteomes" id="UP000564806">
    <property type="component" value="Unassembled WGS sequence"/>
</dbReference>
<evidence type="ECO:0000256" key="4">
    <source>
        <dbReference type="ARBA" id="ARBA00023163"/>
    </source>
</evidence>
<reference evidence="6" key="1">
    <citation type="submission" date="2020-06" db="EMBL/GenBank/DDBJ databases">
        <title>Paenibacillus sp. nov., isolated from soil.</title>
        <authorList>
            <person name="Seo Y.L."/>
        </authorList>
    </citation>
    <scope>NUCLEOTIDE SEQUENCE [LARGE SCALE GENOMIC DNA]</scope>
    <source>
        <strain evidence="6">JW14</strain>
    </source>
</reference>
<proteinExistence type="inferred from homology"/>
<dbReference type="RefSeq" id="WP_175372666.1">
    <property type="nucleotide sequence ID" value="NZ_JABWCS010000213.1"/>
</dbReference>
<name>A0A850EQX2_9BACL</name>
<dbReference type="InterPro" id="IPR036388">
    <property type="entry name" value="WH-like_DNA-bd_sf"/>
</dbReference>
<comment type="similarity">
    <text evidence="1">Belongs to the LysR transcriptional regulatory family.</text>
</comment>
<dbReference type="Pfam" id="PF00126">
    <property type="entry name" value="HTH_1"/>
    <property type="match status" value="1"/>
</dbReference>
<comment type="caution">
    <text evidence="6">The sequence shown here is derived from an EMBL/GenBank/DDBJ whole genome shotgun (WGS) entry which is preliminary data.</text>
</comment>
<dbReference type="PANTHER" id="PTHR30419">
    <property type="entry name" value="HTH-TYPE TRANSCRIPTIONAL REGULATOR YBHD"/>
    <property type="match status" value="1"/>
</dbReference>
<dbReference type="Gene3D" id="1.10.10.10">
    <property type="entry name" value="Winged helix-like DNA-binding domain superfamily/Winged helix DNA-binding domain"/>
    <property type="match status" value="1"/>
</dbReference>
<keyword evidence="3" id="KW-0238">DNA-binding</keyword>
<accession>A0A850EQX2</accession>
<evidence type="ECO:0000256" key="2">
    <source>
        <dbReference type="ARBA" id="ARBA00023015"/>
    </source>
</evidence>
<evidence type="ECO:0000313" key="6">
    <source>
        <dbReference type="EMBL" id="NUU62170.1"/>
    </source>
</evidence>
<dbReference type="PANTHER" id="PTHR30419:SF28">
    <property type="entry name" value="HTH-TYPE TRANSCRIPTIONAL REGULATOR BSDA"/>
    <property type="match status" value="1"/>
</dbReference>
<keyword evidence="4" id="KW-0804">Transcription</keyword>
<dbReference type="InterPro" id="IPR000847">
    <property type="entry name" value="LysR_HTH_N"/>
</dbReference>
<dbReference type="AlphaFoldDB" id="A0A850EQX2"/>
<dbReference type="SUPFAM" id="SSF53850">
    <property type="entry name" value="Periplasmic binding protein-like II"/>
    <property type="match status" value="1"/>
</dbReference>
<keyword evidence="2" id="KW-0805">Transcription regulation</keyword>
<gene>
    <name evidence="6" type="ORF">HPT30_17645</name>
</gene>
<dbReference type="Gene3D" id="3.40.190.290">
    <property type="match status" value="1"/>
</dbReference>
<feature type="domain" description="HTH lysR-type" evidence="5">
    <location>
        <begin position="1"/>
        <end position="58"/>
    </location>
</feature>
<evidence type="ECO:0000256" key="3">
    <source>
        <dbReference type="ARBA" id="ARBA00023125"/>
    </source>
</evidence>
<evidence type="ECO:0000313" key="7">
    <source>
        <dbReference type="Proteomes" id="UP000564806"/>
    </source>
</evidence>
<dbReference type="EMBL" id="JABWCS010000213">
    <property type="protein sequence ID" value="NUU62170.1"/>
    <property type="molecule type" value="Genomic_DNA"/>
</dbReference>
<keyword evidence="7" id="KW-1185">Reference proteome</keyword>
<dbReference type="FunFam" id="1.10.10.10:FF:000001">
    <property type="entry name" value="LysR family transcriptional regulator"/>
    <property type="match status" value="1"/>
</dbReference>
<dbReference type="InterPro" id="IPR050950">
    <property type="entry name" value="HTH-type_LysR_regulators"/>
</dbReference>
<evidence type="ECO:0000256" key="1">
    <source>
        <dbReference type="ARBA" id="ARBA00009437"/>
    </source>
</evidence>
<dbReference type="InterPro" id="IPR005119">
    <property type="entry name" value="LysR_subst-bd"/>
</dbReference>
<dbReference type="PRINTS" id="PR00039">
    <property type="entry name" value="HTHLYSR"/>
</dbReference>
<dbReference type="GO" id="GO:0003700">
    <property type="term" value="F:DNA-binding transcription factor activity"/>
    <property type="evidence" value="ECO:0007669"/>
    <property type="project" value="InterPro"/>
</dbReference>
<protein>
    <submittedName>
        <fullName evidence="6">LysR family transcriptional regulator</fullName>
    </submittedName>
</protein>
<organism evidence="6 7">
    <name type="scientific">Paenibacillus agri</name>
    <dbReference type="NCBI Taxonomy" id="2744309"/>
    <lineage>
        <taxon>Bacteria</taxon>
        <taxon>Bacillati</taxon>
        <taxon>Bacillota</taxon>
        <taxon>Bacilli</taxon>
        <taxon>Bacillales</taxon>
        <taxon>Paenibacillaceae</taxon>
        <taxon>Paenibacillus</taxon>
    </lineage>
</organism>